<accession>A0A024U2A8</accession>
<dbReference type="RefSeq" id="XP_008870480.1">
    <property type="nucleotide sequence ID" value="XM_008872258.1"/>
</dbReference>
<dbReference type="PANTHER" id="PTHR33889:SF7">
    <property type="entry name" value="OS04G0681850 PROTEIN"/>
    <property type="match status" value="1"/>
</dbReference>
<dbReference type="EMBL" id="KI913964">
    <property type="protein sequence ID" value="ETW00345.1"/>
    <property type="molecule type" value="Genomic_DNA"/>
</dbReference>
<sequence>MDQRSTLREISAACGLSLGTLSRNLKKGTLQRRTTRIKPLLNDTNKAERFPFSNASASVDFDNLWDVVHLDEK</sequence>
<evidence type="ECO:0000313" key="1">
    <source>
        <dbReference type="EMBL" id="ETW00345.1"/>
    </source>
</evidence>
<proteinExistence type="predicted"/>
<dbReference type="VEuPathDB" id="FungiDB:H310_06993"/>
<name>A0A024U2A8_9STRA</name>
<protein>
    <submittedName>
        <fullName evidence="1">Uncharacterized protein</fullName>
    </submittedName>
</protein>
<gene>
    <name evidence="1" type="ORF">H310_06993</name>
</gene>
<dbReference type="AlphaFoldDB" id="A0A024U2A8"/>
<dbReference type="OrthoDB" id="123105at2759"/>
<organism evidence="1">
    <name type="scientific">Aphanomyces invadans</name>
    <dbReference type="NCBI Taxonomy" id="157072"/>
    <lineage>
        <taxon>Eukaryota</taxon>
        <taxon>Sar</taxon>
        <taxon>Stramenopiles</taxon>
        <taxon>Oomycota</taxon>
        <taxon>Saprolegniomycetes</taxon>
        <taxon>Saprolegniales</taxon>
        <taxon>Verrucalvaceae</taxon>
        <taxon>Aphanomyces</taxon>
    </lineage>
</organism>
<dbReference type="PANTHER" id="PTHR33889">
    <property type="entry name" value="OS04G0681850 PROTEIN"/>
    <property type="match status" value="1"/>
</dbReference>
<reference evidence="1" key="1">
    <citation type="submission" date="2013-12" db="EMBL/GenBank/DDBJ databases">
        <title>The Genome Sequence of Aphanomyces invadans NJM9701.</title>
        <authorList>
            <consortium name="The Broad Institute Genomics Platform"/>
            <person name="Russ C."/>
            <person name="Tyler B."/>
            <person name="van West P."/>
            <person name="Dieguez-Uribeondo J."/>
            <person name="Young S.K."/>
            <person name="Zeng Q."/>
            <person name="Gargeya S."/>
            <person name="Fitzgerald M."/>
            <person name="Abouelleil A."/>
            <person name="Alvarado L."/>
            <person name="Chapman S.B."/>
            <person name="Gainer-Dewar J."/>
            <person name="Goldberg J."/>
            <person name="Griggs A."/>
            <person name="Gujja S."/>
            <person name="Hansen M."/>
            <person name="Howarth C."/>
            <person name="Imamovic A."/>
            <person name="Ireland A."/>
            <person name="Larimer J."/>
            <person name="McCowan C."/>
            <person name="Murphy C."/>
            <person name="Pearson M."/>
            <person name="Poon T.W."/>
            <person name="Priest M."/>
            <person name="Roberts A."/>
            <person name="Saif S."/>
            <person name="Shea T."/>
            <person name="Sykes S."/>
            <person name="Wortman J."/>
            <person name="Nusbaum C."/>
            <person name="Birren B."/>
        </authorList>
    </citation>
    <scope>NUCLEOTIDE SEQUENCE [LARGE SCALE GENOMIC DNA]</scope>
    <source>
        <strain evidence="1">NJM9701</strain>
    </source>
</reference>
<dbReference type="GeneID" id="20084043"/>